<dbReference type="PANTHER" id="PTHR43537">
    <property type="entry name" value="TRANSCRIPTIONAL REGULATOR, GNTR FAMILY"/>
    <property type="match status" value="1"/>
</dbReference>
<keyword evidence="3" id="KW-0804">Transcription</keyword>
<dbReference type="Proteomes" id="UP000305095">
    <property type="component" value="Unassembled WGS sequence"/>
</dbReference>
<dbReference type="SUPFAM" id="SSF48008">
    <property type="entry name" value="GntR ligand-binding domain-like"/>
    <property type="match status" value="1"/>
</dbReference>
<evidence type="ECO:0000313" key="7">
    <source>
        <dbReference type="Proteomes" id="UP000305095"/>
    </source>
</evidence>
<sequence length="260" mass="28762">MSASSTNPKVLEGRLRMSLDDLPTRSSQPGAEPEPALRRIDRPSSLVDKITRAEELRLQLADEIVRGTLPPGAGLDETDLARRFNVSRTPVREALRQLAASGLIDARAHRGAVVARPSLERLTGMFEAMAELEAICAGLAAERMTPAERHALEAVHEELRVLSYTGNPERFHEVNERFHNAIYAGSQNAYIAEITLATRVRVQPFRRAQFRNLGRLAKSHAEHDRVVVAIMRGDKTGAAAAMRAHIEQVRGEYETYAVSV</sequence>
<organism evidence="6 7">
    <name type="scientific">Bradyrhizobium elkanii</name>
    <dbReference type="NCBI Taxonomy" id="29448"/>
    <lineage>
        <taxon>Bacteria</taxon>
        <taxon>Pseudomonadati</taxon>
        <taxon>Pseudomonadota</taxon>
        <taxon>Alphaproteobacteria</taxon>
        <taxon>Hyphomicrobiales</taxon>
        <taxon>Nitrobacteraceae</taxon>
        <taxon>Bradyrhizobium</taxon>
    </lineage>
</organism>
<dbReference type="Pfam" id="PF07729">
    <property type="entry name" value="FCD"/>
    <property type="match status" value="1"/>
</dbReference>
<feature type="compositionally biased region" description="Basic and acidic residues" evidence="4">
    <location>
        <begin position="11"/>
        <end position="23"/>
    </location>
</feature>
<dbReference type="InterPro" id="IPR011711">
    <property type="entry name" value="GntR_C"/>
</dbReference>
<feature type="region of interest" description="Disordered" evidence="4">
    <location>
        <begin position="1"/>
        <end position="42"/>
    </location>
</feature>
<dbReference type="SMART" id="SM00345">
    <property type="entry name" value="HTH_GNTR"/>
    <property type="match status" value="1"/>
</dbReference>
<gene>
    <name evidence="6" type="ORF">FDV58_26035</name>
</gene>
<reference evidence="6 7" key="1">
    <citation type="submission" date="2019-05" db="EMBL/GenBank/DDBJ databases">
        <title>Draft Genome of Bradyrhizobium elkanii strain SEMIA 938, Used in Commercial Inoculants for Lupinus spp. in Brazil.</title>
        <authorList>
            <person name="Hungria M."/>
            <person name="Delamuta J.R.M."/>
            <person name="Ribeiro R.A."/>
            <person name="Nogueira M.A."/>
        </authorList>
    </citation>
    <scope>NUCLEOTIDE SEQUENCE [LARGE SCALE GENOMIC DNA]</scope>
    <source>
        <strain evidence="6 7">Semia 938</strain>
    </source>
</reference>
<dbReference type="Pfam" id="PF00392">
    <property type="entry name" value="GntR"/>
    <property type="match status" value="1"/>
</dbReference>
<evidence type="ECO:0000313" key="6">
    <source>
        <dbReference type="EMBL" id="TKV78381.1"/>
    </source>
</evidence>
<name>A0A4U6RVG0_BRAEL</name>
<dbReference type="Gene3D" id="1.10.10.10">
    <property type="entry name" value="Winged helix-like DNA-binding domain superfamily/Winged helix DNA-binding domain"/>
    <property type="match status" value="1"/>
</dbReference>
<keyword evidence="2" id="KW-0238">DNA-binding</keyword>
<dbReference type="InterPro" id="IPR008920">
    <property type="entry name" value="TF_FadR/GntR_C"/>
</dbReference>
<dbReference type="GO" id="GO:0003677">
    <property type="term" value="F:DNA binding"/>
    <property type="evidence" value="ECO:0007669"/>
    <property type="project" value="UniProtKB-KW"/>
</dbReference>
<proteinExistence type="predicted"/>
<dbReference type="PRINTS" id="PR00035">
    <property type="entry name" value="HTHGNTR"/>
</dbReference>
<dbReference type="InterPro" id="IPR000524">
    <property type="entry name" value="Tscrpt_reg_HTH_GntR"/>
</dbReference>
<evidence type="ECO:0000259" key="5">
    <source>
        <dbReference type="PROSITE" id="PS50949"/>
    </source>
</evidence>
<protein>
    <submittedName>
        <fullName evidence="6">GntR family transcriptional regulator</fullName>
    </submittedName>
</protein>
<dbReference type="CDD" id="cd07377">
    <property type="entry name" value="WHTH_GntR"/>
    <property type="match status" value="1"/>
</dbReference>
<dbReference type="AlphaFoldDB" id="A0A4U6RVG0"/>
<dbReference type="PANTHER" id="PTHR43537:SF49">
    <property type="entry name" value="TRANSCRIPTIONAL REGULATORY PROTEIN"/>
    <property type="match status" value="1"/>
</dbReference>
<dbReference type="SUPFAM" id="SSF46785">
    <property type="entry name" value="Winged helix' DNA-binding domain"/>
    <property type="match status" value="1"/>
</dbReference>
<feature type="domain" description="HTH gntR-type" evidence="5">
    <location>
        <begin position="50"/>
        <end position="117"/>
    </location>
</feature>
<evidence type="ECO:0000256" key="2">
    <source>
        <dbReference type="ARBA" id="ARBA00023125"/>
    </source>
</evidence>
<comment type="caution">
    <text evidence="6">The sequence shown here is derived from an EMBL/GenBank/DDBJ whole genome shotgun (WGS) entry which is preliminary data.</text>
</comment>
<accession>A0A4U6RVG0</accession>
<dbReference type="Gene3D" id="1.20.120.530">
    <property type="entry name" value="GntR ligand-binding domain-like"/>
    <property type="match status" value="1"/>
</dbReference>
<evidence type="ECO:0000256" key="1">
    <source>
        <dbReference type="ARBA" id="ARBA00023015"/>
    </source>
</evidence>
<dbReference type="SMART" id="SM00895">
    <property type="entry name" value="FCD"/>
    <property type="match status" value="1"/>
</dbReference>
<dbReference type="GO" id="GO:0003700">
    <property type="term" value="F:DNA-binding transcription factor activity"/>
    <property type="evidence" value="ECO:0007669"/>
    <property type="project" value="InterPro"/>
</dbReference>
<dbReference type="EMBL" id="SZZP01000017">
    <property type="protein sequence ID" value="TKV78381.1"/>
    <property type="molecule type" value="Genomic_DNA"/>
</dbReference>
<dbReference type="PROSITE" id="PS50949">
    <property type="entry name" value="HTH_GNTR"/>
    <property type="match status" value="1"/>
</dbReference>
<dbReference type="InterPro" id="IPR036388">
    <property type="entry name" value="WH-like_DNA-bd_sf"/>
</dbReference>
<dbReference type="InterPro" id="IPR036390">
    <property type="entry name" value="WH_DNA-bd_sf"/>
</dbReference>
<evidence type="ECO:0000256" key="3">
    <source>
        <dbReference type="ARBA" id="ARBA00023163"/>
    </source>
</evidence>
<keyword evidence="1" id="KW-0805">Transcription regulation</keyword>
<evidence type="ECO:0000256" key="4">
    <source>
        <dbReference type="SAM" id="MobiDB-lite"/>
    </source>
</evidence>